<name>A0AC34RN14_9BILA</name>
<accession>A0AC34RN14</accession>
<proteinExistence type="predicted"/>
<organism evidence="1 2">
    <name type="scientific">Panagrolaimus sp. JU765</name>
    <dbReference type="NCBI Taxonomy" id="591449"/>
    <lineage>
        <taxon>Eukaryota</taxon>
        <taxon>Metazoa</taxon>
        <taxon>Ecdysozoa</taxon>
        <taxon>Nematoda</taxon>
        <taxon>Chromadorea</taxon>
        <taxon>Rhabditida</taxon>
        <taxon>Tylenchina</taxon>
        <taxon>Panagrolaimomorpha</taxon>
        <taxon>Panagrolaimoidea</taxon>
        <taxon>Panagrolaimidae</taxon>
        <taxon>Panagrolaimus</taxon>
    </lineage>
</organism>
<dbReference type="Proteomes" id="UP000887576">
    <property type="component" value="Unplaced"/>
</dbReference>
<sequence>MLVEHFGEIYDAAVCEESEFPCSICEDITRINKQYQLYDITDDAKAIIESIINMNGATISYMVEIYRGNLSRKNQDKAARQNHLQLKIYKKGSALNENDAQRIMRKLVIEGYLDEVIQSTSHGSSYGNLYASEKGLKFINGEIQPEPKVGLTIIN</sequence>
<reference evidence="2" key="1">
    <citation type="submission" date="2022-11" db="UniProtKB">
        <authorList>
            <consortium name="WormBaseParasite"/>
        </authorList>
    </citation>
    <scope>IDENTIFICATION</scope>
</reference>
<evidence type="ECO:0000313" key="2">
    <source>
        <dbReference type="WBParaSite" id="JU765_v2.g8270.t1"/>
    </source>
</evidence>
<protein>
    <submittedName>
        <fullName evidence="2">RQC domain-containing protein</fullName>
    </submittedName>
</protein>
<evidence type="ECO:0000313" key="1">
    <source>
        <dbReference type="Proteomes" id="UP000887576"/>
    </source>
</evidence>
<dbReference type="WBParaSite" id="JU765_v2.g8270.t1">
    <property type="protein sequence ID" value="JU765_v2.g8270.t1"/>
    <property type="gene ID" value="JU765_v2.g8270"/>
</dbReference>